<dbReference type="GO" id="GO:0022625">
    <property type="term" value="C:cytosolic large ribosomal subunit"/>
    <property type="evidence" value="ECO:0007669"/>
    <property type="project" value="TreeGrafter"/>
</dbReference>
<dbReference type="GO" id="GO:0003735">
    <property type="term" value="F:structural constituent of ribosome"/>
    <property type="evidence" value="ECO:0007669"/>
    <property type="project" value="TreeGrafter"/>
</dbReference>
<dbReference type="InterPro" id="IPR036919">
    <property type="entry name" value="Ribo_uL30_ferredoxin-like_sf"/>
</dbReference>
<dbReference type="OrthoDB" id="28644at2759"/>
<dbReference type="Proteomes" id="UP000828251">
    <property type="component" value="Unassembled WGS sequence"/>
</dbReference>
<gene>
    <name evidence="1" type="ORF">J1N35_040432</name>
</gene>
<reference evidence="1 2" key="1">
    <citation type="journal article" date="2021" name="Plant Biotechnol. J.">
        <title>Multi-omics assisted identification of the key and species-specific regulatory components of drought-tolerant mechanisms in Gossypium stocksii.</title>
        <authorList>
            <person name="Yu D."/>
            <person name="Ke L."/>
            <person name="Zhang D."/>
            <person name="Wu Y."/>
            <person name="Sun Y."/>
            <person name="Mei J."/>
            <person name="Sun J."/>
            <person name="Sun Y."/>
        </authorList>
    </citation>
    <scope>NUCLEOTIDE SEQUENCE [LARGE SCALE GENOMIC DNA]</scope>
    <source>
        <strain evidence="2">cv. E1</strain>
        <tissue evidence="1">Leaf</tissue>
    </source>
</reference>
<dbReference type="SUPFAM" id="SSF55129">
    <property type="entry name" value="Ribosomal protein L30p/L7e"/>
    <property type="match status" value="1"/>
</dbReference>
<dbReference type="GO" id="GO:0000463">
    <property type="term" value="P:maturation of LSU-rRNA from tricistronic rRNA transcript (SSU-rRNA, 5.8S rRNA, LSU-rRNA)"/>
    <property type="evidence" value="ECO:0007669"/>
    <property type="project" value="TreeGrafter"/>
</dbReference>
<feature type="non-terminal residue" evidence="1">
    <location>
        <position position="52"/>
    </location>
</feature>
<dbReference type="InterPro" id="IPR039699">
    <property type="entry name" value="Ribosomal_uL30"/>
</dbReference>
<dbReference type="EMBL" id="JAIQCV010000012">
    <property type="protein sequence ID" value="KAH1038689.1"/>
    <property type="molecule type" value="Genomic_DNA"/>
</dbReference>
<dbReference type="PANTHER" id="PTHR11524:SF16">
    <property type="entry name" value="LARGE RIBOSOMAL SUBUNIT PROTEIN UL30"/>
    <property type="match status" value="1"/>
</dbReference>
<dbReference type="GO" id="GO:0003723">
    <property type="term" value="F:RNA binding"/>
    <property type="evidence" value="ECO:0007669"/>
    <property type="project" value="TreeGrafter"/>
</dbReference>
<proteinExistence type="predicted"/>
<evidence type="ECO:0000313" key="1">
    <source>
        <dbReference type="EMBL" id="KAH1038689.1"/>
    </source>
</evidence>
<dbReference type="AlphaFoldDB" id="A0A9D3UDK8"/>
<organism evidence="1 2">
    <name type="scientific">Gossypium stocksii</name>
    <dbReference type="NCBI Taxonomy" id="47602"/>
    <lineage>
        <taxon>Eukaryota</taxon>
        <taxon>Viridiplantae</taxon>
        <taxon>Streptophyta</taxon>
        <taxon>Embryophyta</taxon>
        <taxon>Tracheophyta</taxon>
        <taxon>Spermatophyta</taxon>
        <taxon>Magnoliopsida</taxon>
        <taxon>eudicotyledons</taxon>
        <taxon>Gunneridae</taxon>
        <taxon>Pentapetalae</taxon>
        <taxon>rosids</taxon>
        <taxon>malvids</taxon>
        <taxon>Malvales</taxon>
        <taxon>Malvaceae</taxon>
        <taxon>Malvoideae</taxon>
        <taxon>Gossypium</taxon>
    </lineage>
</organism>
<comment type="caution">
    <text evidence="1">The sequence shown here is derived from an EMBL/GenBank/DDBJ whole genome shotgun (WGS) entry which is preliminary data.</text>
</comment>
<name>A0A9D3UDK8_9ROSI</name>
<keyword evidence="2" id="KW-1185">Reference proteome</keyword>
<accession>A0A9D3UDK8</accession>
<evidence type="ECO:0000313" key="2">
    <source>
        <dbReference type="Proteomes" id="UP000828251"/>
    </source>
</evidence>
<dbReference type="PANTHER" id="PTHR11524">
    <property type="entry name" value="60S RIBOSOMAL PROTEIN L7"/>
    <property type="match status" value="1"/>
</dbReference>
<protein>
    <submittedName>
        <fullName evidence="1">Uncharacterized protein</fullName>
    </submittedName>
</protein>
<sequence>MALGKFNIICVKDLIYEIMIVRPHFKEANNFFWPFNLISRRKGTITSNVEMP</sequence>